<gene>
    <name evidence="2" type="ORF">AB0I59_09280</name>
</gene>
<accession>A0ABV3GB09</accession>
<keyword evidence="3" id="KW-1185">Reference proteome</keyword>
<reference evidence="2 3" key="1">
    <citation type="submission" date="2024-06" db="EMBL/GenBank/DDBJ databases">
        <title>The Natural Products Discovery Center: Release of the First 8490 Sequenced Strains for Exploring Actinobacteria Biosynthetic Diversity.</title>
        <authorList>
            <person name="Kalkreuter E."/>
            <person name="Kautsar S.A."/>
            <person name="Yang D."/>
            <person name="Bader C.D."/>
            <person name="Teijaro C.N."/>
            <person name="Fluegel L."/>
            <person name="Davis C.M."/>
            <person name="Simpson J.R."/>
            <person name="Lauterbach L."/>
            <person name="Steele A.D."/>
            <person name="Gui C."/>
            <person name="Meng S."/>
            <person name="Li G."/>
            <person name="Viehrig K."/>
            <person name="Ye F."/>
            <person name="Su P."/>
            <person name="Kiefer A.F."/>
            <person name="Nichols A."/>
            <person name="Cepeda A.J."/>
            <person name="Yan W."/>
            <person name="Fan B."/>
            <person name="Jiang Y."/>
            <person name="Adhikari A."/>
            <person name="Zheng C.-J."/>
            <person name="Schuster L."/>
            <person name="Cowan T.M."/>
            <person name="Smanski M.J."/>
            <person name="Chevrette M.G."/>
            <person name="De Carvalho L.P.S."/>
            <person name="Shen B."/>
        </authorList>
    </citation>
    <scope>NUCLEOTIDE SEQUENCE [LARGE SCALE GENOMIC DNA]</scope>
    <source>
        <strain evidence="2 3">NPDC050100</strain>
    </source>
</reference>
<evidence type="ECO:0000256" key="1">
    <source>
        <dbReference type="SAM" id="MobiDB-lite"/>
    </source>
</evidence>
<dbReference type="Proteomes" id="UP001551675">
    <property type="component" value="Unassembled WGS sequence"/>
</dbReference>
<feature type="region of interest" description="Disordered" evidence="1">
    <location>
        <begin position="263"/>
        <end position="289"/>
    </location>
</feature>
<organism evidence="2 3">
    <name type="scientific">Microtetraspora glauca</name>
    <dbReference type="NCBI Taxonomy" id="1996"/>
    <lineage>
        <taxon>Bacteria</taxon>
        <taxon>Bacillati</taxon>
        <taxon>Actinomycetota</taxon>
        <taxon>Actinomycetes</taxon>
        <taxon>Streptosporangiales</taxon>
        <taxon>Streptosporangiaceae</taxon>
        <taxon>Microtetraspora</taxon>
    </lineage>
</organism>
<dbReference type="RefSeq" id="WP_061260813.1">
    <property type="nucleotide sequence ID" value="NZ_JBFALK010000004.1"/>
</dbReference>
<evidence type="ECO:0000313" key="3">
    <source>
        <dbReference type="Proteomes" id="UP001551675"/>
    </source>
</evidence>
<proteinExistence type="predicted"/>
<sequence>MSRTRTRSTAADQACAAAVELARRAAEEVARPAEVGEHLGFDSEGDRVVTHFFDCLDRAYKGWRWAVTVARASRARVVTVSETVLLPGAGALLAPSWVPWNQRLLPGDLGVGDLLPTEADDDRLAPGFTATDDDSDRQMIFEYGLGRARVLSALGRDLAVRRWHSGESGPHSPIAHAAPAQCSTCGFYWPLAGALRLGFGVCANEYAPDDGRVVAADHGCGAHSEATTVPSMIVDQPPPILDDLGYDLLPAETEEEVVVAATEGLAPNGGPAESAGSVDESDSEPLGHS</sequence>
<protein>
    <submittedName>
        <fullName evidence="2">DUF3027 domain-containing protein</fullName>
    </submittedName>
</protein>
<dbReference type="EMBL" id="JBFALK010000004">
    <property type="protein sequence ID" value="MEV0968814.1"/>
    <property type="molecule type" value="Genomic_DNA"/>
</dbReference>
<evidence type="ECO:0000313" key="2">
    <source>
        <dbReference type="EMBL" id="MEV0968814.1"/>
    </source>
</evidence>
<dbReference type="InterPro" id="IPR021391">
    <property type="entry name" value="DUF3027"/>
</dbReference>
<dbReference type="Pfam" id="PF11228">
    <property type="entry name" value="DUF3027"/>
    <property type="match status" value="1"/>
</dbReference>
<name>A0ABV3GB09_MICGL</name>
<comment type="caution">
    <text evidence="2">The sequence shown here is derived from an EMBL/GenBank/DDBJ whole genome shotgun (WGS) entry which is preliminary data.</text>
</comment>